<evidence type="ECO:0000313" key="1">
    <source>
        <dbReference type="EMBL" id="KAK8780337.1"/>
    </source>
</evidence>
<proteinExistence type="predicted"/>
<comment type="caution">
    <text evidence="1">The sequence shown here is derived from an EMBL/GenBank/DDBJ whole genome shotgun (WGS) entry which is preliminary data.</text>
</comment>
<sequence>KTEYWLWKTSSSKSKPRKVKLKSSVVSKLHEIGKLCIENTKFCLHQDTNDVRRGPPFVDRSRNGR</sequence>
<keyword evidence="2" id="KW-1185">Reference proteome</keyword>
<dbReference type="EMBL" id="JARKHS020008976">
    <property type="protein sequence ID" value="KAK8780337.1"/>
    <property type="molecule type" value="Genomic_DNA"/>
</dbReference>
<organism evidence="1 2">
    <name type="scientific">Amblyomma americanum</name>
    <name type="common">Lone star tick</name>
    <dbReference type="NCBI Taxonomy" id="6943"/>
    <lineage>
        <taxon>Eukaryota</taxon>
        <taxon>Metazoa</taxon>
        <taxon>Ecdysozoa</taxon>
        <taxon>Arthropoda</taxon>
        <taxon>Chelicerata</taxon>
        <taxon>Arachnida</taxon>
        <taxon>Acari</taxon>
        <taxon>Parasitiformes</taxon>
        <taxon>Ixodida</taxon>
        <taxon>Ixodoidea</taxon>
        <taxon>Ixodidae</taxon>
        <taxon>Amblyomminae</taxon>
        <taxon>Amblyomma</taxon>
    </lineage>
</organism>
<protein>
    <submittedName>
        <fullName evidence="1">Uncharacterized protein</fullName>
    </submittedName>
</protein>
<feature type="non-terminal residue" evidence="1">
    <location>
        <position position="1"/>
    </location>
</feature>
<reference evidence="1 2" key="1">
    <citation type="journal article" date="2023" name="Arcadia Sci">
        <title>De novo assembly of a long-read Amblyomma americanum tick genome.</title>
        <authorList>
            <person name="Chou S."/>
            <person name="Poskanzer K.E."/>
            <person name="Rollins M."/>
            <person name="Thuy-Boun P.S."/>
        </authorList>
    </citation>
    <scope>NUCLEOTIDE SEQUENCE [LARGE SCALE GENOMIC DNA]</scope>
    <source>
        <strain evidence="1">F_SG_1</strain>
        <tissue evidence="1">Salivary glands</tissue>
    </source>
</reference>
<dbReference type="Proteomes" id="UP001321473">
    <property type="component" value="Unassembled WGS sequence"/>
</dbReference>
<dbReference type="AlphaFoldDB" id="A0AAQ4EZT6"/>
<accession>A0AAQ4EZT6</accession>
<name>A0AAQ4EZT6_AMBAM</name>
<gene>
    <name evidence="1" type="ORF">V5799_018321</name>
</gene>
<evidence type="ECO:0000313" key="2">
    <source>
        <dbReference type="Proteomes" id="UP001321473"/>
    </source>
</evidence>